<dbReference type="Proteomes" id="UP000547973">
    <property type="component" value="Unassembled WGS sequence"/>
</dbReference>
<organism evidence="2 3">
    <name type="scientific">Demequina lutea</name>
    <dbReference type="NCBI Taxonomy" id="431489"/>
    <lineage>
        <taxon>Bacteria</taxon>
        <taxon>Bacillati</taxon>
        <taxon>Actinomycetota</taxon>
        <taxon>Actinomycetes</taxon>
        <taxon>Micrococcales</taxon>
        <taxon>Demequinaceae</taxon>
        <taxon>Demequina</taxon>
    </lineage>
</organism>
<gene>
    <name evidence="2" type="ORF">BKA03_001527</name>
</gene>
<sequence>MSISTTAGPVARAVAMGPATLPGQAFGFSTRAVVDATADAVRELIGYEPTWLGADADIPALFRRGRGAVAENTRVTDRYTLTISGGSIAFAVKYARPWDNDSAPWRDTRATRNAAGQLEIWGDDEDADDEDGTLHRGTIKKWSVRSRLRMMKALADIDHDSWSSPQLRLSMVTLTLPDDWRAVAPRGADFKRMVRKFRWAWEREASLPSWQVVWKLEFQHRGAPHMHLMMRVPDEGTVVRGQTFRRWLSSTWAACVAADNWACHACGDGAEGQRCDCPAPDTEYVRNFAAGTNVDFGFRGTDPQRIAVYFLKHSSKTSDDKEYQHDVPPEWWEEDAGPGRFWGISGLERLEVQIEVPKALWQAAKRLARHLVKARNARAALSRRAHVVDGVSEATRRATLDDLGMFGRRRSRVLSDPLGGGWILSNDAPALVYRIAVFLAGRPPGNVPE</sequence>
<reference evidence="2 3" key="1">
    <citation type="submission" date="2020-07" db="EMBL/GenBank/DDBJ databases">
        <title>Sequencing the genomes of 1000 actinobacteria strains.</title>
        <authorList>
            <person name="Klenk H.-P."/>
        </authorList>
    </citation>
    <scope>NUCLEOTIDE SEQUENCE [LARGE SCALE GENOMIC DNA]</scope>
    <source>
        <strain evidence="2 3">DSM 19970</strain>
    </source>
</reference>
<comment type="caution">
    <text evidence="2">The sequence shown here is derived from an EMBL/GenBank/DDBJ whole genome shotgun (WGS) entry which is preliminary data.</text>
</comment>
<protein>
    <recommendedName>
        <fullName evidence="1">Replication-associated protein ORF2/G2P domain-containing protein</fullName>
    </recommendedName>
</protein>
<dbReference type="InterPro" id="IPR056906">
    <property type="entry name" value="ORF2/G2P_dom"/>
</dbReference>
<proteinExistence type="predicted"/>
<dbReference type="EMBL" id="JACBZO010000001">
    <property type="protein sequence ID" value="NYI41408.1"/>
    <property type="molecule type" value="Genomic_DNA"/>
</dbReference>
<dbReference type="AlphaFoldDB" id="A0A7Y9ZC12"/>
<name>A0A7Y9ZC12_9MICO</name>
<evidence type="ECO:0000313" key="3">
    <source>
        <dbReference type="Proteomes" id="UP000547973"/>
    </source>
</evidence>
<dbReference type="RefSeq" id="WP_179397809.1">
    <property type="nucleotide sequence ID" value="NZ_JACBZO010000001.1"/>
</dbReference>
<keyword evidence="3" id="KW-1185">Reference proteome</keyword>
<accession>A0A7Y9ZC12</accession>
<feature type="domain" description="Replication-associated protein ORF2/G2P" evidence="1">
    <location>
        <begin position="170"/>
        <end position="238"/>
    </location>
</feature>
<evidence type="ECO:0000313" key="2">
    <source>
        <dbReference type="EMBL" id="NYI41408.1"/>
    </source>
</evidence>
<evidence type="ECO:0000259" key="1">
    <source>
        <dbReference type="Pfam" id="PF23343"/>
    </source>
</evidence>
<dbReference type="Pfam" id="PF23343">
    <property type="entry name" value="REP_ORF2-G2P"/>
    <property type="match status" value="1"/>
</dbReference>